<dbReference type="Proteomes" id="UP000471166">
    <property type="component" value="Unassembled WGS sequence"/>
</dbReference>
<evidence type="ECO:0000313" key="4">
    <source>
        <dbReference type="Proteomes" id="UP000471166"/>
    </source>
</evidence>
<proteinExistence type="predicted"/>
<evidence type="ECO:0000313" key="3">
    <source>
        <dbReference type="EMBL" id="NEW32979.1"/>
    </source>
</evidence>
<evidence type="ECO:0000259" key="2">
    <source>
        <dbReference type="Pfam" id="PF04149"/>
    </source>
</evidence>
<comment type="caution">
    <text evidence="3">The sequence shown here is derived from an EMBL/GenBank/DDBJ whole genome shotgun (WGS) entry which is preliminary data.</text>
</comment>
<gene>
    <name evidence="3" type="ORF">GV791_10485</name>
</gene>
<dbReference type="EMBL" id="JAAGVB010000013">
    <property type="protein sequence ID" value="NEW32979.1"/>
    <property type="molecule type" value="Genomic_DNA"/>
</dbReference>
<accession>A0A6P1CK49</accession>
<feature type="domain" description="DUF397" evidence="2">
    <location>
        <begin position="16"/>
        <end position="76"/>
    </location>
</feature>
<dbReference type="InterPro" id="IPR007278">
    <property type="entry name" value="DUF397"/>
</dbReference>
<dbReference type="AlphaFoldDB" id="A0A6P1CK49"/>
<dbReference type="Pfam" id="PF04149">
    <property type="entry name" value="DUF397"/>
    <property type="match status" value="1"/>
</dbReference>
<feature type="region of interest" description="Disordered" evidence="1">
    <location>
        <begin position="1"/>
        <end position="31"/>
    </location>
</feature>
<evidence type="ECO:0000256" key="1">
    <source>
        <dbReference type="SAM" id="MobiDB-lite"/>
    </source>
</evidence>
<sequence>MEGHAMPTPETALADGWRKSSRSGDGGGGNCVEVKFDGDVVLIRDSKYLRNPANDPAEQPVITLSADKWEAFIGAAAGKSTRSRQAFPRIEQTSRGVHLHSGNTTLTFTHQEWAAFTAGIHGGEFAAA</sequence>
<reference evidence="3 4" key="1">
    <citation type="submission" date="2020-01" db="EMBL/GenBank/DDBJ databases">
        <title>Genetics and antimicrobial susceptibilities of Nocardia species isolated from the soil; a comparison with species isolated from humans.</title>
        <authorList>
            <person name="Carrasco G."/>
            <person name="Monzon S."/>
            <person name="Sansegundo M."/>
            <person name="Garcia E."/>
            <person name="Garrido N."/>
            <person name="Medina M.J."/>
            <person name="Villalon P."/>
            <person name="Ramirez-Arocha A.C."/>
            <person name="Jimenez P."/>
            <person name="Cuesta I."/>
            <person name="Valdezate S."/>
        </authorList>
    </citation>
    <scope>NUCLEOTIDE SEQUENCE [LARGE SCALE GENOMIC DNA]</scope>
    <source>
        <strain evidence="3 4">CNM20110626</strain>
    </source>
</reference>
<name>A0A6P1CK49_9NOCA</name>
<organism evidence="3 4">
    <name type="scientific">Nocardia cyriacigeorgica</name>
    <dbReference type="NCBI Taxonomy" id="135487"/>
    <lineage>
        <taxon>Bacteria</taxon>
        <taxon>Bacillati</taxon>
        <taxon>Actinomycetota</taxon>
        <taxon>Actinomycetes</taxon>
        <taxon>Mycobacteriales</taxon>
        <taxon>Nocardiaceae</taxon>
        <taxon>Nocardia</taxon>
    </lineage>
</organism>
<protein>
    <submittedName>
        <fullName evidence="3">DUF397 domain-containing protein</fullName>
    </submittedName>
</protein>